<evidence type="ECO:0000313" key="9">
    <source>
        <dbReference type="EMBL" id="MBD1372069.1"/>
    </source>
</evidence>
<dbReference type="PROSITE" id="PS51913">
    <property type="entry name" value="HTH_HARE"/>
    <property type="match status" value="1"/>
</dbReference>
<dbReference type="Pfam" id="PF05066">
    <property type="entry name" value="HARE-HTH"/>
    <property type="match status" value="1"/>
</dbReference>
<comment type="similarity">
    <text evidence="1 6">Belongs to the RpoE family.</text>
</comment>
<dbReference type="InterPro" id="IPR029757">
    <property type="entry name" value="RpoE"/>
</dbReference>
<feature type="domain" description="HTH HARE-type" evidence="8">
    <location>
        <begin position="13"/>
        <end position="80"/>
    </location>
</feature>
<dbReference type="InterPro" id="IPR007759">
    <property type="entry name" value="Asxl_HARE-HTH"/>
</dbReference>
<feature type="region of interest" description="Disordered" evidence="7">
    <location>
        <begin position="98"/>
        <end position="151"/>
    </location>
</feature>
<reference evidence="9" key="1">
    <citation type="submission" date="2020-09" db="EMBL/GenBank/DDBJ databases">
        <title>A novel bacterium of genus Hazenella, isolated from South China Sea.</title>
        <authorList>
            <person name="Huang H."/>
            <person name="Mo K."/>
            <person name="Hu Y."/>
        </authorList>
    </citation>
    <scope>NUCLEOTIDE SEQUENCE</scope>
    <source>
        <strain evidence="9">IB182357</strain>
    </source>
</reference>
<keyword evidence="10" id="KW-1185">Reference proteome</keyword>
<dbReference type="AlphaFoldDB" id="A0A926NEH2"/>
<dbReference type="InterPro" id="IPR038087">
    <property type="entry name" value="RNAP_delta_N_dom_sf"/>
</dbReference>
<name>A0A926NEH2_9BACL</name>
<dbReference type="EMBL" id="JACXAH010000008">
    <property type="protein sequence ID" value="MBD1372069.1"/>
    <property type="molecule type" value="Genomic_DNA"/>
</dbReference>
<sequence>MSDKLATERTVETAMVDLTYDLLKNKKEPLDFHDIMTQVSKMKQFTKQDVENYISQLYTEMNIDGRFVAVSRTLWGLKEWYALDQTTDSAVAANVKDDYEEEEFEEEEFEEDLDQKSDDLDDDADFEDDSDDLEDDFDSELEEEDEDEDQL</sequence>
<keyword evidence="4 6" id="KW-0548">Nucleotidyltransferase</keyword>
<comment type="subunit">
    <text evidence="6">RNAP is composed of a core of 2 alpha, a beta and a beta' subunits. The core is associated with a delta subunit and one of several sigma factors.</text>
</comment>
<keyword evidence="5 6" id="KW-0804">Transcription</keyword>
<dbReference type="HAMAP" id="MF_00357">
    <property type="entry name" value="RNApol_bact_RpoE"/>
    <property type="match status" value="1"/>
</dbReference>
<dbReference type="GO" id="GO:0006351">
    <property type="term" value="P:DNA-templated transcription"/>
    <property type="evidence" value="ECO:0007669"/>
    <property type="project" value="InterPro"/>
</dbReference>
<comment type="caution">
    <text evidence="9">The sequence shown here is derived from an EMBL/GenBank/DDBJ whole genome shotgun (WGS) entry which is preliminary data.</text>
</comment>
<dbReference type="GO" id="GO:0006355">
    <property type="term" value="P:regulation of DNA-templated transcription"/>
    <property type="evidence" value="ECO:0007669"/>
    <property type="project" value="UniProtKB-UniRule"/>
</dbReference>
<comment type="function">
    <text evidence="6">Participates in both the initiation and recycling phases of transcription. In the presence of the delta subunit, RNAP displays an increased specificity of transcription, a decreased affinity for nucleic acids, and an increased efficiency of RNA synthesis because of enhanced recycling.</text>
</comment>
<evidence type="ECO:0000259" key="8">
    <source>
        <dbReference type="PROSITE" id="PS51913"/>
    </source>
</evidence>
<evidence type="ECO:0000256" key="2">
    <source>
        <dbReference type="ARBA" id="ARBA00022478"/>
    </source>
</evidence>
<proteinExistence type="inferred from homology"/>
<evidence type="ECO:0000256" key="3">
    <source>
        <dbReference type="ARBA" id="ARBA00022679"/>
    </source>
</evidence>
<protein>
    <recommendedName>
        <fullName evidence="6">Probable DNA-directed RNA polymerase subunit delta</fullName>
    </recommendedName>
    <alternativeName>
        <fullName evidence="6">RNAP delta factor</fullName>
    </alternativeName>
</protein>
<organism evidence="9 10">
    <name type="scientific">Polycladospora coralii</name>
    <dbReference type="NCBI Taxonomy" id="2771432"/>
    <lineage>
        <taxon>Bacteria</taxon>
        <taxon>Bacillati</taxon>
        <taxon>Bacillota</taxon>
        <taxon>Bacilli</taxon>
        <taxon>Bacillales</taxon>
        <taxon>Thermoactinomycetaceae</taxon>
        <taxon>Polycladospora</taxon>
    </lineage>
</organism>
<dbReference type="NCBIfam" id="TIGR04567">
    <property type="entry name" value="RNAP_delt_lowGC"/>
    <property type="match status" value="1"/>
</dbReference>
<accession>A0A926NEH2</accession>
<evidence type="ECO:0000313" key="10">
    <source>
        <dbReference type="Proteomes" id="UP000661691"/>
    </source>
</evidence>
<evidence type="ECO:0000256" key="1">
    <source>
        <dbReference type="ARBA" id="ARBA00009828"/>
    </source>
</evidence>
<evidence type="ECO:0000256" key="6">
    <source>
        <dbReference type="HAMAP-Rule" id="MF_00357"/>
    </source>
</evidence>
<dbReference type="Proteomes" id="UP000661691">
    <property type="component" value="Unassembled WGS sequence"/>
</dbReference>
<evidence type="ECO:0000256" key="4">
    <source>
        <dbReference type="ARBA" id="ARBA00022695"/>
    </source>
</evidence>
<gene>
    <name evidence="6 9" type="primary">rpoE</name>
    <name evidence="9" type="ORF">IC620_06810</name>
</gene>
<dbReference type="GO" id="GO:0000428">
    <property type="term" value="C:DNA-directed RNA polymerase complex"/>
    <property type="evidence" value="ECO:0007669"/>
    <property type="project" value="UniProtKB-KW"/>
</dbReference>
<dbReference type="Gene3D" id="1.10.10.1250">
    <property type="entry name" value="RNA polymerase, subunit delta, N-terminal domain"/>
    <property type="match status" value="1"/>
</dbReference>
<dbReference type="RefSeq" id="WP_191139497.1">
    <property type="nucleotide sequence ID" value="NZ_JACXAG020000003.1"/>
</dbReference>
<evidence type="ECO:0000256" key="7">
    <source>
        <dbReference type="SAM" id="MobiDB-lite"/>
    </source>
</evidence>
<evidence type="ECO:0000256" key="5">
    <source>
        <dbReference type="ARBA" id="ARBA00023163"/>
    </source>
</evidence>
<dbReference type="GO" id="GO:0003899">
    <property type="term" value="F:DNA-directed RNA polymerase activity"/>
    <property type="evidence" value="ECO:0007669"/>
    <property type="project" value="UniProtKB-UniRule"/>
</dbReference>
<keyword evidence="3 6" id="KW-0808">Transferase</keyword>
<keyword evidence="2 6" id="KW-0240">DNA-directed RNA polymerase</keyword>